<comment type="cofactor">
    <cofactor evidence="1">
        <name>FMN</name>
        <dbReference type="ChEBI" id="CHEBI:58210"/>
    </cofactor>
</comment>
<keyword evidence="2" id="KW-0285">Flavoprotein</keyword>
<accession>F5RH82</accession>
<organism evidence="5 6">
    <name type="scientific">Methyloversatilis universalis (strain ATCC BAA-1314 / DSM 25237 / JCM 13912 / CCUG 52030 / FAM5)</name>
    <dbReference type="NCBI Taxonomy" id="1000565"/>
    <lineage>
        <taxon>Bacteria</taxon>
        <taxon>Pseudomonadati</taxon>
        <taxon>Pseudomonadota</taxon>
        <taxon>Betaproteobacteria</taxon>
        <taxon>Nitrosomonadales</taxon>
        <taxon>Sterolibacteriaceae</taxon>
        <taxon>Methyloversatilis</taxon>
    </lineage>
</organism>
<keyword evidence="6" id="KW-1185">Reference proteome</keyword>
<gene>
    <name evidence="5" type="ORF">METUNv1_03675</name>
</gene>
<evidence type="ECO:0000313" key="6">
    <source>
        <dbReference type="Proteomes" id="UP000005019"/>
    </source>
</evidence>
<proteinExistence type="inferred from homology"/>
<dbReference type="Proteomes" id="UP000005019">
    <property type="component" value="Unassembled WGS sequence"/>
</dbReference>
<evidence type="ECO:0000256" key="1">
    <source>
        <dbReference type="ARBA" id="ARBA00001917"/>
    </source>
</evidence>
<dbReference type="SMART" id="SM00903">
    <property type="entry name" value="Flavin_Reduct"/>
    <property type="match status" value="1"/>
</dbReference>
<reference evidence="5 6" key="1">
    <citation type="journal article" date="2011" name="J. Bacteriol.">
        <title>Genome sequence of Methyloversatilis universalis FAM5T, a methylotrophic representative of the order Rhodocyclales.</title>
        <authorList>
            <person name="Kittichotirat W."/>
            <person name="Good N.M."/>
            <person name="Hall R."/>
            <person name="Bringel F."/>
            <person name="Lajus A."/>
            <person name="Medigue C."/>
            <person name="Smalley N.E."/>
            <person name="Beck D."/>
            <person name="Bumgarner R."/>
            <person name="Vuilleumier S."/>
            <person name="Kalyuzhnaya M.G."/>
        </authorList>
    </citation>
    <scope>NUCLEOTIDE SEQUENCE [LARGE SCALE GENOMIC DNA]</scope>
    <source>
        <strain evidence="6">ATCC BAA-1314 / JCM 13912 / FAM5</strain>
    </source>
</reference>
<evidence type="ECO:0000256" key="2">
    <source>
        <dbReference type="ARBA" id="ARBA00022630"/>
    </source>
</evidence>
<dbReference type="InterPro" id="IPR002563">
    <property type="entry name" value="Flavin_Rdtase-like_dom"/>
</dbReference>
<protein>
    <recommendedName>
        <fullName evidence="4">Flavin reductase like domain-containing protein</fullName>
    </recommendedName>
</protein>
<dbReference type="OrthoDB" id="9792436at2"/>
<evidence type="ECO:0000313" key="5">
    <source>
        <dbReference type="EMBL" id="EGK69712.1"/>
    </source>
</evidence>
<comment type="caution">
    <text evidence="5">The sequence shown here is derived from an EMBL/GenBank/DDBJ whole genome shotgun (WGS) entry which is preliminary data.</text>
</comment>
<evidence type="ECO:0000256" key="3">
    <source>
        <dbReference type="ARBA" id="ARBA00038054"/>
    </source>
</evidence>
<name>F5RH82_METUF</name>
<dbReference type="InterPro" id="IPR052174">
    <property type="entry name" value="Flavoredoxin"/>
</dbReference>
<dbReference type="SUPFAM" id="SSF50475">
    <property type="entry name" value="FMN-binding split barrel"/>
    <property type="match status" value="1"/>
</dbReference>
<dbReference type="AlphaFoldDB" id="F5RH82"/>
<dbReference type="InterPro" id="IPR012349">
    <property type="entry name" value="Split_barrel_FMN-bd"/>
</dbReference>
<dbReference type="EMBL" id="AFHG01000059">
    <property type="protein sequence ID" value="EGK69712.1"/>
    <property type="molecule type" value="Genomic_DNA"/>
</dbReference>
<sequence length="187" mass="20207">MARQAVPLAQAYRLLNHGPTVLVGAAAGDRHNVMAAAWCMPLDFDPPKILVVLDKATYTRELIEQSGEFAISVPPRALLSATVAVGNRSGRDGDKFGPLGLHHFAGDQVAAPLIEDCLAWLECRVVPEPHNQSRYDLFIGEVVAASADDRVFSGGRWHFRPEDEALRTLHHVAGGAFFVTGESVDGN</sequence>
<dbReference type="eggNOG" id="COG1853">
    <property type="taxonomic scope" value="Bacteria"/>
</dbReference>
<dbReference type="RefSeq" id="WP_008064239.1">
    <property type="nucleotide sequence ID" value="NZ_AFHG01000059.1"/>
</dbReference>
<dbReference type="PANTHER" id="PTHR43567">
    <property type="entry name" value="FLAVOREDOXIN-RELATED-RELATED"/>
    <property type="match status" value="1"/>
</dbReference>
<dbReference type="Gene3D" id="2.30.110.10">
    <property type="entry name" value="Electron Transport, Fmn-binding Protein, Chain A"/>
    <property type="match status" value="1"/>
</dbReference>
<dbReference type="GO" id="GO:0016646">
    <property type="term" value="F:oxidoreductase activity, acting on the CH-NH group of donors, NAD or NADP as acceptor"/>
    <property type="evidence" value="ECO:0007669"/>
    <property type="project" value="UniProtKB-ARBA"/>
</dbReference>
<dbReference type="GO" id="GO:0010181">
    <property type="term" value="F:FMN binding"/>
    <property type="evidence" value="ECO:0007669"/>
    <property type="project" value="InterPro"/>
</dbReference>
<dbReference type="PANTHER" id="PTHR43567:SF1">
    <property type="entry name" value="FLAVOREDOXIN"/>
    <property type="match status" value="1"/>
</dbReference>
<evidence type="ECO:0000259" key="4">
    <source>
        <dbReference type="SMART" id="SM00903"/>
    </source>
</evidence>
<feature type="domain" description="Flavin reductase like" evidence="4">
    <location>
        <begin position="13"/>
        <end position="159"/>
    </location>
</feature>
<dbReference type="Pfam" id="PF01613">
    <property type="entry name" value="Flavin_Reduct"/>
    <property type="match status" value="1"/>
</dbReference>
<comment type="similarity">
    <text evidence="3">Belongs to the flavoredoxin family.</text>
</comment>
<dbReference type="STRING" id="1000565.METUNv1_03675"/>